<dbReference type="Pfam" id="PF13855">
    <property type="entry name" value="LRR_8"/>
    <property type="match status" value="1"/>
</dbReference>
<evidence type="ECO:0000256" key="9">
    <source>
        <dbReference type="ARBA" id="ARBA00023136"/>
    </source>
</evidence>
<evidence type="ECO:0000256" key="10">
    <source>
        <dbReference type="ARBA" id="ARBA00023170"/>
    </source>
</evidence>
<reference evidence="15 16" key="1">
    <citation type="submission" date="2024-01" db="EMBL/GenBank/DDBJ databases">
        <title>The genomes of 5 underutilized Papilionoideae crops provide insights into root nodulation and disease resistanc.</title>
        <authorList>
            <person name="Jiang F."/>
        </authorList>
    </citation>
    <scope>NUCLEOTIDE SEQUENCE [LARGE SCALE GENOMIC DNA]</scope>
    <source>
        <strain evidence="15">LVBAO_FW01</strain>
        <tissue evidence="15">Leaves</tissue>
    </source>
</reference>
<keyword evidence="3" id="KW-1003">Cell membrane</keyword>
<keyword evidence="5 12" id="KW-0812">Transmembrane</keyword>
<feature type="chain" id="PRO_5042902493" description="Leucine-rich repeat-containing N-terminal plant-type domain-containing protein" evidence="13">
    <location>
        <begin position="18"/>
        <end position="1109"/>
    </location>
</feature>
<keyword evidence="6 13" id="KW-0732">Signal</keyword>
<evidence type="ECO:0000256" key="2">
    <source>
        <dbReference type="ARBA" id="ARBA00009592"/>
    </source>
</evidence>
<organism evidence="15 16">
    <name type="scientific">Canavalia gladiata</name>
    <name type="common">Sword bean</name>
    <name type="synonym">Dolichos gladiatus</name>
    <dbReference type="NCBI Taxonomy" id="3824"/>
    <lineage>
        <taxon>Eukaryota</taxon>
        <taxon>Viridiplantae</taxon>
        <taxon>Streptophyta</taxon>
        <taxon>Embryophyta</taxon>
        <taxon>Tracheophyta</taxon>
        <taxon>Spermatophyta</taxon>
        <taxon>Magnoliopsida</taxon>
        <taxon>eudicotyledons</taxon>
        <taxon>Gunneridae</taxon>
        <taxon>Pentapetalae</taxon>
        <taxon>rosids</taxon>
        <taxon>fabids</taxon>
        <taxon>Fabales</taxon>
        <taxon>Fabaceae</taxon>
        <taxon>Papilionoideae</taxon>
        <taxon>50 kb inversion clade</taxon>
        <taxon>NPAAA clade</taxon>
        <taxon>indigoferoid/millettioid clade</taxon>
        <taxon>Phaseoleae</taxon>
        <taxon>Canavalia</taxon>
    </lineage>
</organism>
<evidence type="ECO:0000256" key="7">
    <source>
        <dbReference type="ARBA" id="ARBA00022737"/>
    </source>
</evidence>
<keyword evidence="7" id="KW-0677">Repeat</keyword>
<evidence type="ECO:0000259" key="14">
    <source>
        <dbReference type="Pfam" id="PF08263"/>
    </source>
</evidence>
<evidence type="ECO:0000256" key="1">
    <source>
        <dbReference type="ARBA" id="ARBA00004251"/>
    </source>
</evidence>
<dbReference type="InterPro" id="IPR003591">
    <property type="entry name" value="Leu-rich_rpt_typical-subtyp"/>
</dbReference>
<evidence type="ECO:0000256" key="6">
    <source>
        <dbReference type="ARBA" id="ARBA00022729"/>
    </source>
</evidence>
<evidence type="ECO:0000256" key="12">
    <source>
        <dbReference type="SAM" id="Phobius"/>
    </source>
</evidence>
<dbReference type="InterPro" id="IPR046956">
    <property type="entry name" value="RLP23-like"/>
</dbReference>
<keyword evidence="8 12" id="KW-1133">Transmembrane helix</keyword>
<gene>
    <name evidence="15" type="ORF">VNO77_20639</name>
</gene>
<dbReference type="EMBL" id="JAYMYQ010000004">
    <property type="protein sequence ID" value="KAK7339950.1"/>
    <property type="molecule type" value="Genomic_DNA"/>
</dbReference>
<keyword evidence="4" id="KW-0433">Leucine-rich repeat</keyword>
<dbReference type="GO" id="GO:0005886">
    <property type="term" value="C:plasma membrane"/>
    <property type="evidence" value="ECO:0007669"/>
    <property type="project" value="UniProtKB-SubCell"/>
</dbReference>
<evidence type="ECO:0000256" key="5">
    <source>
        <dbReference type="ARBA" id="ARBA00022692"/>
    </source>
</evidence>
<protein>
    <recommendedName>
        <fullName evidence="14">Leucine-rich repeat-containing N-terminal plant-type domain-containing protein</fullName>
    </recommendedName>
</protein>
<dbReference type="SUPFAM" id="SSF52058">
    <property type="entry name" value="L domain-like"/>
    <property type="match status" value="2"/>
</dbReference>
<feature type="domain" description="Leucine-rich repeat-containing N-terminal plant-type" evidence="14">
    <location>
        <begin position="34"/>
        <end position="73"/>
    </location>
</feature>
<accession>A0AAN9QJJ2</accession>
<evidence type="ECO:0000313" key="16">
    <source>
        <dbReference type="Proteomes" id="UP001367508"/>
    </source>
</evidence>
<evidence type="ECO:0000313" key="15">
    <source>
        <dbReference type="EMBL" id="KAK7339950.1"/>
    </source>
</evidence>
<comment type="subcellular location">
    <subcellularLocation>
        <location evidence="1">Cell membrane</location>
        <topology evidence="1">Single-pass type I membrane protein</topology>
    </subcellularLocation>
</comment>
<feature type="transmembrane region" description="Helical" evidence="12">
    <location>
        <begin position="1045"/>
        <end position="1068"/>
    </location>
</feature>
<dbReference type="AlphaFoldDB" id="A0AAN9QJJ2"/>
<dbReference type="FunFam" id="3.80.10.10:FF:000041">
    <property type="entry name" value="LRR receptor-like serine/threonine-protein kinase ERECTA"/>
    <property type="match status" value="2"/>
</dbReference>
<dbReference type="SMART" id="SM00369">
    <property type="entry name" value="LRR_TYP"/>
    <property type="match status" value="5"/>
</dbReference>
<evidence type="ECO:0000256" key="4">
    <source>
        <dbReference type="ARBA" id="ARBA00022614"/>
    </source>
</evidence>
<keyword evidence="10" id="KW-0675">Receptor</keyword>
<keyword evidence="9 12" id="KW-0472">Membrane</keyword>
<sequence length="1109" mass="124546">MRFLLLLLPFFIPFCFTNLSIVTYAATSHCLGHQQLLLLHMKHSLLFNHSQSEKLVHWNQTGDCCQWNGVSCNKGRVIGLDLSEEFISGGLDNSSLFNLQYLQNLNLARNDFGSMIPSKFGLLKNLRYLNFSNAGFEGQIPIEIAHLTKLAILDLSTSFTSWNPLKLHKPNIGMLMQNLTEIRELYLDGVMVSAVGEEWCHPLSSLQKLEVLSMSSCNLTGPIGSSLSKLQLLSIMQLSLNNMSSSVPESFANLSSLTTLKLSSCGLTGVFPKDILQIQNLQVLELSHNQDLHGLLPNFPQDGFLQTLNLSYTNFSGQLPSSVSNIKQLSVLDLSSCEFEGTLPSSLSKLNQLVHLDLSFNNFVGPFPFVNMSKSLKYLSFFQNDFTGPISSAHWEGLSNIVSINLGNNAFNGKVPSALFTLPSLQDLTLSRNAFGGLLEEFPNSSLSSLWFLDLSNNKLQGPIPMSLFQLKVIDFLQLSFNQFNGTVRLEMIWRFPNLRTLGISHNNLSVDTTFNDDANLSSIPSKNRLLLGSCNLKEFPTVLRNQSQITTLDLSNNQIEGKIPNWIWRFDYMVHLNLSNNFLTSLEGPIENISYGALMIDLHSNQLGGSIPFFIKNAVLLDYSSNKFSYIPPDIKRYLNFTFFLSLSNNSFHGNIPQSFCNISTLKMLDLSLNSFNGSIPECLTSRSSSLKVLNLEGNKLTGSISDTISSSCELRFFNLNGNLLMGTIPKSLVNCQSLQVLNLGSNQLSDRFPCFLRNVSTLRVLILRSNNLYGPIRCQHSTGNWDMLHIVDLASNKFTSTLPKELLQSWTAMIGDEPQEKYGNLLFDIYGYHYSVRLKDVLERIGKVIATKVLKLQAIVPYKTTESMYIYCVNAYQMQWGGEYLDSVTVVNKGLQMKLVKIPNDLASLDLSSNHFDGPIPEVIMRFKALIVLNMSHNAFSSHIPSSLGNLKKLESLDLSNNSLSGEIPRQIASLSFLSALNLSFNHLVGEIPTGTQIQSFEENSFEGNEGLCGPPLTKDCRADGIRGSPIPLSTERHTSIDWNFLSVELGFIFGLGFIILPPIFWKRWRLWYSKHVDDLLCRIFPQLYFVYENHQHKNYRSTRWRR</sequence>
<dbReference type="InterPro" id="IPR032675">
    <property type="entry name" value="LRR_dom_sf"/>
</dbReference>
<evidence type="ECO:0000256" key="8">
    <source>
        <dbReference type="ARBA" id="ARBA00022989"/>
    </source>
</evidence>
<dbReference type="Pfam" id="PF08263">
    <property type="entry name" value="LRRNT_2"/>
    <property type="match status" value="1"/>
</dbReference>
<dbReference type="Gene3D" id="3.80.10.10">
    <property type="entry name" value="Ribonuclease Inhibitor"/>
    <property type="match status" value="5"/>
</dbReference>
<comment type="similarity">
    <text evidence="2">Belongs to the RLP family.</text>
</comment>
<evidence type="ECO:0000256" key="13">
    <source>
        <dbReference type="SAM" id="SignalP"/>
    </source>
</evidence>
<evidence type="ECO:0000256" key="3">
    <source>
        <dbReference type="ARBA" id="ARBA00022475"/>
    </source>
</evidence>
<feature type="signal peptide" evidence="13">
    <location>
        <begin position="1"/>
        <end position="17"/>
    </location>
</feature>
<dbReference type="InterPro" id="IPR001611">
    <property type="entry name" value="Leu-rich_rpt"/>
</dbReference>
<dbReference type="PANTHER" id="PTHR48061:SF2">
    <property type="entry name" value="RECEPTOR LIKE PROTEIN 30-LIKE"/>
    <property type="match status" value="1"/>
</dbReference>
<keyword evidence="11" id="KW-0325">Glycoprotein</keyword>
<dbReference type="Proteomes" id="UP001367508">
    <property type="component" value="Unassembled WGS sequence"/>
</dbReference>
<proteinExistence type="inferred from homology"/>
<dbReference type="PANTHER" id="PTHR48061">
    <property type="entry name" value="LEUCINE-RICH REPEAT RECEPTOR PROTEIN KINASE EMS1-LIKE-RELATED"/>
    <property type="match status" value="1"/>
</dbReference>
<keyword evidence="16" id="KW-1185">Reference proteome</keyword>
<dbReference type="SUPFAM" id="SSF52047">
    <property type="entry name" value="RNI-like"/>
    <property type="match status" value="1"/>
</dbReference>
<evidence type="ECO:0000256" key="11">
    <source>
        <dbReference type="ARBA" id="ARBA00023180"/>
    </source>
</evidence>
<dbReference type="Pfam" id="PF13516">
    <property type="entry name" value="LRR_6"/>
    <property type="match status" value="1"/>
</dbReference>
<name>A0AAN9QJJ2_CANGL</name>
<dbReference type="FunFam" id="3.80.10.10:FF:000111">
    <property type="entry name" value="LRR receptor-like serine/threonine-protein kinase ERECTA"/>
    <property type="match status" value="1"/>
</dbReference>
<comment type="caution">
    <text evidence="15">The sequence shown here is derived from an EMBL/GenBank/DDBJ whole genome shotgun (WGS) entry which is preliminary data.</text>
</comment>
<dbReference type="InterPro" id="IPR013210">
    <property type="entry name" value="LRR_N_plant-typ"/>
</dbReference>
<dbReference type="PRINTS" id="PR00019">
    <property type="entry name" value="LEURICHRPT"/>
</dbReference>
<dbReference type="Pfam" id="PF00560">
    <property type="entry name" value="LRR_1"/>
    <property type="match status" value="7"/>
</dbReference>